<dbReference type="Pfam" id="PF03411">
    <property type="entry name" value="Peptidase_M74"/>
    <property type="match status" value="1"/>
</dbReference>
<dbReference type="GO" id="GO:0006508">
    <property type="term" value="P:proteolysis"/>
    <property type="evidence" value="ECO:0007669"/>
    <property type="project" value="UniProtKB-KW"/>
</dbReference>
<evidence type="ECO:0000256" key="4">
    <source>
        <dbReference type="ARBA" id="ARBA00022764"/>
    </source>
</evidence>
<dbReference type="InterPro" id="IPR000253">
    <property type="entry name" value="FHA_dom"/>
</dbReference>
<evidence type="ECO:0000259" key="10">
    <source>
        <dbReference type="PROSITE" id="PS51782"/>
    </source>
</evidence>
<dbReference type="PANTHER" id="PTHR33734">
    <property type="entry name" value="LYSM DOMAIN-CONTAINING GPI-ANCHORED PROTEIN 2"/>
    <property type="match status" value="1"/>
</dbReference>
<evidence type="ECO:0000256" key="2">
    <source>
        <dbReference type="ARBA" id="ARBA00022723"/>
    </source>
</evidence>
<proteinExistence type="predicted"/>
<comment type="caution">
    <text evidence="11">The sequence shown here is derived from an EMBL/GenBank/DDBJ whole genome shotgun (WGS) entry which is preliminary data.</text>
</comment>
<evidence type="ECO:0000313" key="11">
    <source>
        <dbReference type="EMBL" id="KIG13326.1"/>
    </source>
</evidence>
<dbReference type="SUPFAM" id="SSF55166">
    <property type="entry name" value="Hedgehog/DD-peptidase"/>
    <property type="match status" value="1"/>
</dbReference>
<dbReference type="GO" id="GO:0004252">
    <property type="term" value="F:serine-type endopeptidase activity"/>
    <property type="evidence" value="ECO:0007669"/>
    <property type="project" value="InterPro"/>
</dbReference>
<keyword evidence="2" id="KW-0479">Metal-binding</keyword>
<dbReference type="InterPro" id="IPR008984">
    <property type="entry name" value="SMAD_FHA_dom_sf"/>
</dbReference>
<keyword evidence="8" id="KW-0812">Transmembrane</keyword>
<dbReference type="GO" id="GO:0030288">
    <property type="term" value="C:outer membrane-bounded periplasmic space"/>
    <property type="evidence" value="ECO:0007669"/>
    <property type="project" value="InterPro"/>
</dbReference>
<evidence type="ECO:0000256" key="8">
    <source>
        <dbReference type="SAM" id="Phobius"/>
    </source>
</evidence>
<keyword evidence="5" id="KW-0378">Hydrolase</keyword>
<gene>
    <name evidence="11" type="ORF">DB30_00328</name>
</gene>
<dbReference type="AlphaFoldDB" id="A0A0C2CQ62"/>
<dbReference type="CDD" id="cd00118">
    <property type="entry name" value="LysM"/>
    <property type="match status" value="1"/>
</dbReference>
<keyword evidence="6" id="KW-0862">Zinc</keyword>
<dbReference type="SUPFAM" id="SSF49879">
    <property type="entry name" value="SMAD/FHA domain"/>
    <property type="match status" value="1"/>
</dbReference>
<keyword evidence="8" id="KW-1133">Transmembrane helix</keyword>
<name>A0A0C2CQ62_9BACT</name>
<feature type="domain" description="LysM" evidence="10">
    <location>
        <begin position="283"/>
        <end position="327"/>
    </location>
</feature>
<dbReference type="InterPro" id="IPR005073">
    <property type="entry name" value="Peptidase_M74"/>
</dbReference>
<feature type="transmembrane region" description="Helical" evidence="8">
    <location>
        <begin position="211"/>
        <end position="232"/>
    </location>
</feature>
<dbReference type="CDD" id="cd00060">
    <property type="entry name" value="FHA"/>
    <property type="match status" value="1"/>
</dbReference>
<dbReference type="Gene3D" id="3.30.1380.10">
    <property type="match status" value="1"/>
</dbReference>
<evidence type="ECO:0000256" key="3">
    <source>
        <dbReference type="ARBA" id="ARBA00022729"/>
    </source>
</evidence>
<dbReference type="Gene3D" id="2.60.200.20">
    <property type="match status" value="1"/>
</dbReference>
<dbReference type="PANTHER" id="PTHR33734:SF35">
    <property type="entry name" value="LYSM DOMAIN-CONTAINING GPI-ANCHORED PROTEIN 1"/>
    <property type="match status" value="1"/>
</dbReference>
<evidence type="ECO:0000256" key="6">
    <source>
        <dbReference type="ARBA" id="ARBA00022833"/>
    </source>
</evidence>
<dbReference type="EMBL" id="JMCC02000100">
    <property type="protein sequence ID" value="KIG13326.1"/>
    <property type="molecule type" value="Genomic_DNA"/>
</dbReference>
<dbReference type="PROSITE" id="PS50006">
    <property type="entry name" value="FHA_DOMAIN"/>
    <property type="match status" value="1"/>
</dbReference>
<keyword evidence="1" id="KW-0645">Protease</keyword>
<dbReference type="SMART" id="SM00257">
    <property type="entry name" value="LysM"/>
    <property type="match status" value="2"/>
</dbReference>
<dbReference type="Pfam" id="PF01476">
    <property type="entry name" value="LysM"/>
    <property type="match status" value="2"/>
</dbReference>
<evidence type="ECO:0000256" key="1">
    <source>
        <dbReference type="ARBA" id="ARBA00022670"/>
    </source>
</evidence>
<dbReference type="Gene3D" id="3.10.350.10">
    <property type="entry name" value="LysM domain"/>
    <property type="match status" value="2"/>
</dbReference>
<dbReference type="InterPro" id="IPR036779">
    <property type="entry name" value="LysM_dom_sf"/>
</dbReference>
<evidence type="ECO:0000313" key="12">
    <source>
        <dbReference type="Proteomes" id="UP000031599"/>
    </source>
</evidence>
<feature type="domain" description="LysM" evidence="10">
    <location>
        <begin position="339"/>
        <end position="382"/>
    </location>
</feature>
<dbReference type="InterPro" id="IPR009045">
    <property type="entry name" value="Zn_M74/Hedgehog-like"/>
</dbReference>
<accession>A0A0C2CQ62</accession>
<keyword evidence="7" id="KW-0482">Metalloprotease</keyword>
<keyword evidence="3" id="KW-0732">Signal</keyword>
<keyword evidence="8" id="KW-0472">Membrane</keyword>
<dbReference type="SMART" id="SM00240">
    <property type="entry name" value="FHA"/>
    <property type="match status" value="1"/>
</dbReference>
<dbReference type="GO" id="GO:0008237">
    <property type="term" value="F:metallopeptidase activity"/>
    <property type="evidence" value="ECO:0007669"/>
    <property type="project" value="UniProtKB-KW"/>
</dbReference>
<keyword evidence="4" id="KW-0574">Periplasm</keyword>
<dbReference type="PROSITE" id="PS51782">
    <property type="entry name" value="LYSM"/>
    <property type="match status" value="2"/>
</dbReference>
<dbReference type="RefSeq" id="WP_052555935.1">
    <property type="nucleotide sequence ID" value="NZ_JMCC02000100.1"/>
</dbReference>
<reference evidence="11 12" key="1">
    <citation type="submission" date="2014-12" db="EMBL/GenBank/DDBJ databases">
        <title>Genome assembly of Enhygromyxa salina DSM 15201.</title>
        <authorList>
            <person name="Sharma G."/>
            <person name="Subramanian S."/>
        </authorList>
    </citation>
    <scope>NUCLEOTIDE SEQUENCE [LARGE SCALE GENOMIC DNA]</scope>
    <source>
        <strain evidence="11 12">DSM 15201</strain>
    </source>
</reference>
<protein>
    <submittedName>
        <fullName evidence="11">LysM domain protein</fullName>
    </submittedName>
</protein>
<dbReference type="InterPro" id="IPR018392">
    <property type="entry name" value="LysM"/>
</dbReference>
<feature type="domain" description="FHA" evidence="9">
    <location>
        <begin position="25"/>
        <end position="75"/>
    </location>
</feature>
<evidence type="ECO:0000259" key="9">
    <source>
        <dbReference type="PROSITE" id="PS50006"/>
    </source>
</evidence>
<dbReference type="SUPFAM" id="SSF54106">
    <property type="entry name" value="LysM domain"/>
    <property type="match status" value="2"/>
</dbReference>
<evidence type="ECO:0000256" key="7">
    <source>
        <dbReference type="ARBA" id="ARBA00023049"/>
    </source>
</evidence>
<sequence>MQGSSIRITGPDGRSWQVPLTGAQLSIGRTPDNDLVLDQGGVSSRHCVIGRDPTGVFVIQDQGSTNGTWVAEQRVSGTAALQPGVKITVGSYILVLELGSVGGAAGLGGGAARPPTSAGPIVTAPIGVRARGPLIRGSADERAARRFQDRVTRYAAEWDKSDRRSRLLLRGRNLRQAIEFMDRGGDFDESFGELEESFIRASVEGRDRNKVVRIAGVAGGALLLVGAIVFVATHDWSRDEVEVVDTKTEGPVKPDDAGDAIEIMQPLEAGDGGSAARVEKTTISHVVIPAETVEEIALRYDVPPNSVMRWNGIDESTPLEPGRVLEIQAEKVPLPQQELTYRTDKRESWSSLAKRFDVPVSKLQAYNPDVGDAIKAGAELTVWVDPKPLRRKDVQIPEFVVRPDAISVGSPQNGKILNAINFPENDSLYKRRNPQIMWCASHMAQHLQHAIASFRFTYEFEGEMVVADMSKQHGGLFNPHKSHQAGRDVDIWLPSLKGVYQPSHIREGHERRPTSEEADWFALYGFLKALYETHEVEAVFLAYELHDRVYKAAKLMGASEEELDAMIAYPRGAHHRKSLLQHSAGHTHHVHVRFKCGPNDECSKGGADFDPGD</sequence>
<organism evidence="11 12">
    <name type="scientific">Enhygromyxa salina</name>
    <dbReference type="NCBI Taxonomy" id="215803"/>
    <lineage>
        <taxon>Bacteria</taxon>
        <taxon>Pseudomonadati</taxon>
        <taxon>Myxococcota</taxon>
        <taxon>Polyangia</taxon>
        <taxon>Nannocystales</taxon>
        <taxon>Nannocystaceae</taxon>
        <taxon>Enhygromyxa</taxon>
    </lineage>
</organism>
<evidence type="ECO:0000256" key="5">
    <source>
        <dbReference type="ARBA" id="ARBA00022801"/>
    </source>
</evidence>
<dbReference type="GO" id="GO:0046872">
    <property type="term" value="F:metal ion binding"/>
    <property type="evidence" value="ECO:0007669"/>
    <property type="project" value="UniProtKB-KW"/>
</dbReference>
<dbReference type="Proteomes" id="UP000031599">
    <property type="component" value="Unassembled WGS sequence"/>
</dbReference>
<dbReference type="Pfam" id="PF00498">
    <property type="entry name" value="FHA"/>
    <property type="match status" value="1"/>
</dbReference>